<accession>A0ABS1D8C6</accession>
<name>A0ABS1D8C6_9PROT</name>
<keyword evidence="2" id="KW-1185">Reference proteome</keyword>
<dbReference type="Proteomes" id="UP000697995">
    <property type="component" value="Unassembled WGS sequence"/>
</dbReference>
<comment type="caution">
    <text evidence="1">The sequence shown here is derived from an EMBL/GenBank/DDBJ whole genome shotgun (WGS) entry which is preliminary data.</text>
</comment>
<evidence type="ECO:0000313" key="1">
    <source>
        <dbReference type="EMBL" id="MBK1662706.1"/>
    </source>
</evidence>
<organism evidence="1 2">
    <name type="scientific">Paracraurococcus ruber</name>
    <dbReference type="NCBI Taxonomy" id="77675"/>
    <lineage>
        <taxon>Bacteria</taxon>
        <taxon>Pseudomonadati</taxon>
        <taxon>Pseudomonadota</taxon>
        <taxon>Alphaproteobacteria</taxon>
        <taxon>Acetobacterales</taxon>
        <taxon>Roseomonadaceae</taxon>
        <taxon>Paracraurococcus</taxon>
    </lineage>
</organism>
<gene>
    <name evidence="1" type="ORF">CKO45_31520</name>
</gene>
<protein>
    <submittedName>
        <fullName evidence="1">Uncharacterized protein</fullName>
    </submittedName>
</protein>
<proteinExistence type="predicted"/>
<reference evidence="1 2" key="1">
    <citation type="journal article" date="2020" name="Microorganisms">
        <title>Osmotic Adaptation and Compatible Solute Biosynthesis of Phototrophic Bacteria as Revealed from Genome Analyses.</title>
        <authorList>
            <person name="Imhoff J.F."/>
            <person name="Rahn T."/>
            <person name="Kunzel S."/>
            <person name="Keller A."/>
            <person name="Neulinger S.C."/>
        </authorList>
    </citation>
    <scope>NUCLEOTIDE SEQUENCE [LARGE SCALE GENOMIC DNA]</scope>
    <source>
        <strain evidence="1 2">DSM 15382</strain>
    </source>
</reference>
<dbReference type="RefSeq" id="WP_200306909.1">
    <property type="nucleotide sequence ID" value="NZ_NRSG01000694.1"/>
</dbReference>
<feature type="non-terminal residue" evidence="1">
    <location>
        <position position="113"/>
    </location>
</feature>
<evidence type="ECO:0000313" key="2">
    <source>
        <dbReference type="Proteomes" id="UP000697995"/>
    </source>
</evidence>
<sequence>MTPEVAPAWLAALFDGRPKLLLLPGLAQPEALALPGLALWSLRPREGSALLHPLGELPEGAGVPLPAAPGQVLGLVAPKPEAAAALLAWWQEAAPEAAPPLILAPDGPAALPA</sequence>
<dbReference type="EMBL" id="NRSG01000694">
    <property type="protein sequence ID" value="MBK1662706.1"/>
    <property type="molecule type" value="Genomic_DNA"/>
</dbReference>